<dbReference type="Proteomes" id="UP000717996">
    <property type="component" value="Unassembled WGS sequence"/>
</dbReference>
<feature type="domain" description="CTLH" evidence="1">
    <location>
        <begin position="59"/>
        <end position="121"/>
    </location>
</feature>
<dbReference type="InterPro" id="IPR006594">
    <property type="entry name" value="LisH"/>
</dbReference>
<dbReference type="SMART" id="SM00668">
    <property type="entry name" value="CTLH"/>
    <property type="match status" value="1"/>
</dbReference>
<dbReference type="PANTHER" id="PTHR12864">
    <property type="entry name" value="RAN BINDING PROTEIN 9-RELATED"/>
    <property type="match status" value="1"/>
</dbReference>
<gene>
    <name evidence="2" type="ORF">G6F51_010819</name>
</gene>
<dbReference type="InterPro" id="IPR050618">
    <property type="entry name" value="Ubq-SigPath_Reg"/>
</dbReference>
<proteinExistence type="predicted"/>
<dbReference type="OrthoDB" id="2415936at2759"/>
<sequence>MENRAIIIEYLLHYCHKDSAKALLKEMKMLDSCSDSIQNNDIQRTTNDSFKEDNIDWKQVEARKEVYEFIKKGDIQQAFILINRHFPSLTSSTSNKETDFIIYKLYCQQFIEILRTSGALEAIEFARCHLRPYREVYSEYTNSILCLIAYTDLEHERIKHIMSQEHRDDIADQVNQLLLEAQGLPQQTTLEKLWRQSKVVENELKNRQQGLLKKKDNNKDCQYK</sequence>
<reference evidence="2" key="1">
    <citation type="journal article" date="2020" name="Microb. Genom.">
        <title>Genetic diversity of clinical and environmental Mucorales isolates obtained from an investigation of mucormycosis cases among solid organ transplant recipients.</title>
        <authorList>
            <person name="Nguyen M.H."/>
            <person name="Kaul D."/>
            <person name="Muto C."/>
            <person name="Cheng S.J."/>
            <person name="Richter R.A."/>
            <person name="Bruno V.M."/>
            <person name="Liu G."/>
            <person name="Beyhan S."/>
            <person name="Sundermann A.J."/>
            <person name="Mounaud S."/>
            <person name="Pasculle A.W."/>
            <person name="Nierman W.C."/>
            <person name="Driscoll E."/>
            <person name="Cumbie R."/>
            <person name="Clancy C.J."/>
            <person name="Dupont C.L."/>
        </authorList>
    </citation>
    <scope>NUCLEOTIDE SEQUENCE</scope>
    <source>
        <strain evidence="2">GL16</strain>
    </source>
</reference>
<dbReference type="InterPro" id="IPR006595">
    <property type="entry name" value="CTLH_C"/>
</dbReference>
<dbReference type="InterPro" id="IPR013144">
    <property type="entry name" value="CRA_dom"/>
</dbReference>
<evidence type="ECO:0000313" key="2">
    <source>
        <dbReference type="EMBL" id="KAG1536698.1"/>
    </source>
</evidence>
<dbReference type="PROSITE" id="PS50896">
    <property type="entry name" value="LISH"/>
    <property type="match status" value="1"/>
</dbReference>
<dbReference type="PROSITE" id="PS50897">
    <property type="entry name" value="CTLH"/>
    <property type="match status" value="1"/>
</dbReference>
<comment type="caution">
    <text evidence="2">The sequence shown here is derived from an EMBL/GenBank/DDBJ whole genome shotgun (WGS) entry which is preliminary data.</text>
</comment>
<accession>A0A9P6Y0T4</accession>
<name>A0A9P6Y0T4_RHIOR</name>
<dbReference type="Pfam" id="PF10607">
    <property type="entry name" value="CTLH"/>
    <property type="match status" value="1"/>
</dbReference>
<organism evidence="2 3">
    <name type="scientific">Rhizopus oryzae</name>
    <name type="common">Mucormycosis agent</name>
    <name type="synonym">Rhizopus arrhizus var. delemar</name>
    <dbReference type="NCBI Taxonomy" id="64495"/>
    <lineage>
        <taxon>Eukaryota</taxon>
        <taxon>Fungi</taxon>
        <taxon>Fungi incertae sedis</taxon>
        <taxon>Mucoromycota</taxon>
        <taxon>Mucoromycotina</taxon>
        <taxon>Mucoromycetes</taxon>
        <taxon>Mucorales</taxon>
        <taxon>Mucorineae</taxon>
        <taxon>Rhizopodaceae</taxon>
        <taxon>Rhizopus</taxon>
    </lineage>
</organism>
<evidence type="ECO:0000313" key="3">
    <source>
        <dbReference type="Proteomes" id="UP000717996"/>
    </source>
</evidence>
<evidence type="ECO:0000259" key="1">
    <source>
        <dbReference type="PROSITE" id="PS50897"/>
    </source>
</evidence>
<dbReference type="SMART" id="SM00757">
    <property type="entry name" value="CRA"/>
    <property type="match status" value="1"/>
</dbReference>
<dbReference type="AlphaFoldDB" id="A0A9P6Y0T4"/>
<protein>
    <recommendedName>
        <fullName evidence="1">CTLH domain-containing protein</fullName>
    </recommendedName>
</protein>
<dbReference type="EMBL" id="JAANIT010002355">
    <property type="protein sequence ID" value="KAG1536698.1"/>
    <property type="molecule type" value="Genomic_DNA"/>
</dbReference>
<dbReference type="InterPro" id="IPR024964">
    <property type="entry name" value="CTLH/CRA"/>
</dbReference>